<name>A0A1H6J0M8_MAGFU</name>
<evidence type="ECO:0000313" key="4">
    <source>
        <dbReference type="Proteomes" id="UP000182983"/>
    </source>
</evidence>
<dbReference type="Pfam" id="PF03374">
    <property type="entry name" value="ANT"/>
    <property type="match status" value="1"/>
</dbReference>
<dbReference type="Pfam" id="PF10547">
    <property type="entry name" value="P22_AR_N"/>
    <property type="match status" value="1"/>
</dbReference>
<evidence type="ECO:0000259" key="1">
    <source>
        <dbReference type="Pfam" id="PF03374"/>
    </source>
</evidence>
<dbReference type="OrthoDB" id="5450497at2"/>
<dbReference type="InterPro" id="IPR005039">
    <property type="entry name" value="Ant_C"/>
</dbReference>
<dbReference type="EMBL" id="FNWO01000012">
    <property type="protein sequence ID" value="SEH52357.1"/>
    <property type="molecule type" value="Genomic_DNA"/>
</dbReference>
<feature type="domain" description="Antirepressor protein C-terminal" evidence="1">
    <location>
        <begin position="356"/>
        <end position="459"/>
    </location>
</feature>
<gene>
    <name evidence="3" type="ORF">SAMN04244559_02786</name>
</gene>
<proteinExistence type="predicted"/>
<sequence length="463" mass="51501">MNHHRHGPSGRLCSVPGCTASARNDHSHLCEAHRQRQRRHGHVRQRGIIDKDTTGQLAVALHQLHALLGDRARQSVADARSGRPGSKWERIAGQEVAKVVEVTDALDCAALVAGLFLLRDEEPGQFVSEDGFRFQLARLFRAQTDLAFGSYWDQEAGKVKTVYRDLAPRTTAALARWVVDAYARLVGHVVAWDRQERTRQAEATATTNALVTIADTQVPAAVTQEGKVYFSPKAICESLGIDWSSQRAKIMTDAVLSSTVVEITMVAQDGKQRLMTMLPKEMAPGWLFTIKKVSPEVQDKLNRFRLECFVALDTWFNKGLRNDDEVMEAYRVPQSYKEALLALVAAEEEKERLVLENQKLLPKADAWTRLCDADGAITSSVLASTIGVRSAQALHTFLHERGIIRPMRTRAGKNAGWLPTAAYSEKGYHRTTTEEHGGIVRHHTRWTPAGAAFIAELMKAKEA</sequence>
<organism evidence="3 4">
    <name type="scientific">Magnetospirillum fulvum</name>
    <name type="common">Rhodospirillum fulvum</name>
    <dbReference type="NCBI Taxonomy" id="1082"/>
    <lineage>
        <taxon>Bacteria</taxon>
        <taxon>Pseudomonadati</taxon>
        <taxon>Pseudomonadota</taxon>
        <taxon>Alphaproteobacteria</taxon>
        <taxon>Rhodospirillales</taxon>
        <taxon>Rhodospirillaceae</taxon>
        <taxon>Magnetospirillum</taxon>
    </lineage>
</organism>
<keyword evidence="4" id="KW-1185">Reference proteome</keyword>
<dbReference type="GO" id="GO:0003677">
    <property type="term" value="F:DNA binding"/>
    <property type="evidence" value="ECO:0007669"/>
    <property type="project" value="InterPro"/>
</dbReference>
<protein>
    <submittedName>
        <fullName evidence="3">Phage antirepressor protein YoqD, KilAC domain</fullName>
    </submittedName>
</protein>
<dbReference type="InterPro" id="IPR018875">
    <property type="entry name" value="Antirepressor_Ant_N"/>
</dbReference>
<reference evidence="4" key="1">
    <citation type="submission" date="2016-10" db="EMBL/GenBank/DDBJ databases">
        <authorList>
            <person name="Varghese N."/>
            <person name="Submissions S."/>
        </authorList>
    </citation>
    <scope>NUCLEOTIDE SEQUENCE [LARGE SCALE GENOMIC DNA]</scope>
    <source>
        <strain evidence="4">DSM 13234</strain>
    </source>
</reference>
<dbReference type="AlphaFoldDB" id="A0A1H6J0M8"/>
<accession>A0A1H6J0M8</accession>
<evidence type="ECO:0000259" key="2">
    <source>
        <dbReference type="Pfam" id="PF10547"/>
    </source>
</evidence>
<evidence type="ECO:0000313" key="3">
    <source>
        <dbReference type="EMBL" id="SEH52357.1"/>
    </source>
</evidence>
<feature type="domain" description="Antirepressor protein ant N-terminal" evidence="2">
    <location>
        <begin position="211"/>
        <end position="319"/>
    </location>
</feature>
<dbReference type="RefSeq" id="WP_074769590.1">
    <property type="nucleotide sequence ID" value="NZ_FNWO01000012.1"/>
</dbReference>
<dbReference type="Proteomes" id="UP000182983">
    <property type="component" value="Unassembled WGS sequence"/>
</dbReference>